<dbReference type="AlphaFoldDB" id="A0A382XSV7"/>
<accession>A0A382XSV7</accession>
<reference evidence="1" key="1">
    <citation type="submission" date="2018-05" db="EMBL/GenBank/DDBJ databases">
        <authorList>
            <person name="Lanie J.A."/>
            <person name="Ng W.-L."/>
            <person name="Kazmierczak K.M."/>
            <person name="Andrzejewski T.M."/>
            <person name="Davidsen T.M."/>
            <person name="Wayne K.J."/>
            <person name="Tettelin H."/>
            <person name="Glass J.I."/>
            <person name="Rusch D."/>
            <person name="Podicherti R."/>
            <person name="Tsui H.-C.T."/>
            <person name="Winkler M.E."/>
        </authorList>
    </citation>
    <scope>NUCLEOTIDE SEQUENCE</scope>
</reference>
<gene>
    <name evidence="1" type="ORF">METZ01_LOCUS426395</name>
</gene>
<feature type="non-terminal residue" evidence="1">
    <location>
        <position position="1"/>
    </location>
</feature>
<protein>
    <submittedName>
        <fullName evidence="1">Uncharacterized protein</fullName>
    </submittedName>
</protein>
<name>A0A382XSV7_9ZZZZ</name>
<organism evidence="1">
    <name type="scientific">marine metagenome</name>
    <dbReference type="NCBI Taxonomy" id="408172"/>
    <lineage>
        <taxon>unclassified sequences</taxon>
        <taxon>metagenomes</taxon>
        <taxon>ecological metagenomes</taxon>
    </lineage>
</organism>
<dbReference type="EMBL" id="UINC01169818">
    <property type="protein sequence ID" value="SVD73541.1"/>
    <property type="molecule type" value="Genomic_DNA"/>
</dbReference>
<evidence type="ECO:0000313" key="1">
    <source>
        <dbReference type="EMBL" id="SVD73541.1"/>
    </source>
</evidence>
<proteinExistence type="predicted"/>
<sequence>VIVIGLKDLMQDLNPEESDDEANKFYSCFARVNLLSSRCSGDCGQQGRFRPVDQGNMAGS</sequence>